<dbReference type="GO" id="GO:0000981">
    <property type="term" value="F:DNA-binding transcription factor activity, RNA polymerase II-specific"/>
    <property type="evidence" value="ECO:0007669"/>
    <property type="project" value="TreeGrafter"/>
</dbReference>
<dbReference type="SMART" id="SM00353">
    <property type="entry name" value="HLH"/>
    <property type="match status" value="1"/>
</dbReference>
<evidence type="ECO:0000313" key="8">
    <source>
        <dbReference type="EMBL" id="NXX19074.1"/>
    </source>
</evidence>
<feature type="non-terminal residue" evidence="8">
    <location>
        <position position="1"/>
    </location>
</feature>
<protein>
    <submittedName>
        <fullName evidence="8">MESP2 protein</fullName>
    </submittedName>
</protein>
<dbReference type="Pfam" id="PF00010">
    <property type="entry name" value="HLH"/>
    <property type="match status" value="1"/>
</dbReference>
<dbReference type="GO" id="GO:0046983">
    <property type="term" value="F:protein dimerization activity"/>
    <property type="evidence" value="ECO:0007669"/>
    <property type="project" value="InterPro"/>
</dbReference>
<dbReference type="EMBL" id="VZTK01020524">
    <property type="protein sequence ID" value="NXX19074.1"/>
    <property type="molecule type" value="Genomic_DNA"/>
</dbReference>
<sequence>MAGPPVPLLPQGLTDATSPTPSAEPPITSLCPPRGRRPGSGGLQGAGGELGRRGGAGGPRQSASEREKLRMRRLARALLRLRHYLPPALAPAGQSLTKIETLRLAIRYIGHLSALLGLGQEALARRRGAAPRHCPLCPQGLGCCQPPHPRLPPPALAPRDASPPGTAGWGSPATAGTPPELHGAPDVGTGAWVSPPYGPVSGTPPEVLGVADVGTWGSPPYLPAAGTPLELQRTPCSVSGLWSPPPRSLGAGPLLEPPRRCATATGTGTASYCCTEPAAPPQPPGAGGTDTRHPGTPACSSQLPLSSPPAPDGLVSPAPPEAPVLPHCAPAWHWGWWS</sequence>
<keyword evidence="3" id="KW-0238">DNA-binding</keyword>
<keyword evidence="1" id="KW-0217">Developmental protein</keyword>
<name>A0A7L4H1L9_PODST</name>
<organism evidence="8 9">
    <name type="scientific">Podargus strigoides</name>
    <name type="common">Tawny frogmouth</name>
    <name type="synonym">Caprimulgus strigoides</name>
    <dbReference type="NCBI Taxonomy" id="8905"/>
    <lineage>
        <taxon>Eukaryota</taxon>
        <taxon>Metazoa</taxon>
        <taxon>Chordata</taxon>
        <taxon>Craniata</taxon>
        <taxon>Vertebrata</taxon>
        <taxon>Euteleostomi</taxon>
        <taxon>Archelosauria</taxon>
        <taxon>Archosauria</taxon>
        <taxon>Dinosauria</taxon>
        <taxon>Saurischia</taxon>
        <taxon>Theropoda</taxon>
        <taxon>Coelurosauria</taxon>
        <taxon>Aves</taxon>
        <taxon>Neognathae</taxon>
        <taxon>Neoaves</taxon>
        <taxon>Strisores</taxon>
        <taxon>Caprimulgiformes</taxon>
        <taxon>Podargidae</taxon>
        <taxon>Podargus</taxon>
    </lineage>
</organism>
<keyword evidence="2" id="KW-0805">Transcription regulation</keyword>
<dbReference type="GO" id="GO:0032525">
    <property type="term" value="P:somite rostral/caudal axis specification"/>
    <property type="evidence" value="ECO:0007669"/>
    <property type="project" value="TreeGrafter"/>
</dbReference>
<keyword evidence="9" id="KW-1185">Reference proteome</keyword>
<feature type="region of interest" description="Disordered" evidence="6">
    <location>
        <begin position="152"/>
        <end position="198"/>
    </location>
</feature>
<evidence type="ECO:0000256" key="3">
    <source>
        <dbReference type="ARBA" id="ARBA00023125"/>
    </source>
</evidence>
<evidence type="ECO:0000313" key="9">
    <source>
        <dbReference type="Proteomes" id="UP000584326"/>
    </source>
</evidence>
<dbReference type="Gene3D" id="4.10.280.10">
    <property type="entry name" value="Helix-loop-helix DNA-binding domain"/>
    <property type="match status" value="1"/>
</dbReference>
<dbReference type="GO" id="GO:0003007">
    <property type="term" value="P:heart morphogenesis"/>
    <property type="evidence" value="ECO:0007669"/>
    <property type="project" value="TreeGrafter"/>
</dbReference>
<dbReference type="GO" id="GO:0000978">
    <property type="term" value="F:RNA polymerase II cis-regulatory region sequence-specific DNA binding"/>
    <property type="evidence" value="ECO:0007669"/>
    <property type="project" value="TreeGrafter"/>
</dbReference>
<evidence type="ECO:0000256" key="6">
    <source>
        <dbReference type="SAM" id="MobiDB-lite"/>
    </source>
</evidence>
<gene>
    <name evidence="8" type="primary">Mesp2</name>
    <name evidence="8" type="ORF">PODSTR_R11914</name>
</gene>
<dbReference type="OrthoDB" id="9946827at2759"/>
<feature type="region of interest" description="Disordered" evidence="6">
    <location>
        <begin position="1"/>
        <end position="68"/>
    </location>
</feature>
<feature type="compositionally biased region" description="Gly residues" evidence="6">
    <location>
        <begin position="38"/>
        <end position="58"/>
    </location>
</feature>
<feature type="region of interest" description="Disordered" evidence="6">
    <location>
        <begin position="274"/>
        <end position="322"/>
    </location>
</feature>
<feature type="domain" description="BHLH" evidence="7">
    <location>
        <begin position="58"/>
        <end position="112"/>
    </location>
</feature>
<dbReference type="PANTHER" id="PTHR20937:SF6">
    <property type="entry name" value="MESODERM POSTERIOR PROTEIN 1"/>
    <property type="match status" value="1"/>
</dbReference>
<dbReference type="GO" id="GO:0005634">
    <property type="term" value="C:nucleus"/>
    <property type="evidence" value="ECO:0007669"/>
    <property type="project" value="TreeGrafter"/>
</dbReference>
<dbReference type="InterPro" id="IPR011598">
    <property type="entry name" value="bHLH_dom"/>
</dbReference>
<evidence type="ECO:0000259" key="7">
    <source>
        <dbReference type="PROSITE" id="PS50888"/>
    </source>
</evidence>
<dbReference type="AlphaFoldDB" id="A0A7L4H1L9"/>
<keyword evidence="4" id="KW-0804">Transcription</keyword>
<accession>A0A7L4H1L9</accession>
<dbReference type="PANTHER" id="PTHR20937">
    <property type="entry name" value="IP14615P"/>
    <property type="match status" value="1"/>
</dbReference>
<proteinExistence type="predicted"/>
<dbReference type="PROSITE" id="PS50888">
    <property type="entry name" value="BHLH"/>
    <property type="match status" value="1"/>
</dbReference>
<evidence type="ECO:0000256" key="4">
    <source>
        <dbReference type="ARBA" id="ARBA00023163"/>
    </source>
</evidence>
<feature type="compositionally biased region" description="Pro residues" evidence="6">
    <location>
        <begin position="306"/>
        <end position="322"/>
    </location>
</feature>
<reference evidence="8 9" key="1">
    <citation type="submission" date="2020-02" db="EMBL/GenBank/DDBJ databases">
        <title>Bird 10,000 Genomes (B10K) Project - Family phase.</title>
        <authorList>
            <person name="Zhang G."/>
        </authorList>
    </citation>
    <scope>NUCLEOTIDE SEQUENCE [LARGE SCALE GENOMIC DNA]</scope>
    <source>
        <strain evidence="8">B10K-DU-001-40</strain>
        <tissue evidence="8">Muscle</tissue>
    </source>
</reference>
<dbReference type="SUPFAM" id="SSF47459">
    <property type="entry name" value="HLH, helix-loop-helix DNA-binding domain"/>
    <property type="match status" value="1"/>
</dbReference>
<dbReference type="Proteomes" id="UP000584326">
    <property type="component" value="Unassembled WGS sequence"/>
</dbReference>
<comment type="caution">
    <text evidence="8">The sequence shown here is derived from an EMBL/GenBank/DDBJ whole genome shotgun (WGS) entry which is preliminary data.</text>
</comment>
<evidence type="ECO:0000256" key="2">
    <source>
        <dbReference type="ARBA" id="ARBA00023015"/>
    </source>
</evidence>
<keyword evidence="5" id="KW-0539">Nucleus</keyword>
<feature type="non-terminal residue" evidence="8">
    <location>
        <position position="338"/>
    </location>
</feature>
<dbReference type="InterPro" id="IPR036638">
    <property type="entry name" value="HLH_DNA-bd_sf"/>
</dbReference>
<dbReference type="GO" id="GO:0001707">
    <property type="term" value="P:mesoderm formation"/>
    <property type="evidence" value="ECO:0007669"/>
    <property type="project" value="TreeGrafter"/>
</dbReference>
<evidence type="ECO:0000256" key="1">
    <source>
        <dbReference type="ARBA" id="ARBA00022473"/>
    </source>
</evidence>
<dbReference type="InterPro" id="IPR040259">
    <property type="entry name" value="Mesogenin/MesP"/>
</dbReference>
<evidence type="ECO:0000256" key="5">
    <source>
        <dbReference type="ARBA" id="ARBA00023242"/>
    </source>
</evidence>